<protein>
    <submittedName>
        <fullName evidence="2">Uncharacterized protein</fullName>
    </submittedName>
</protein>
<gene>
    <name evidence="2" type="ORF">FB459_2659</name>
</gene>
<keyword evidence="3" id="KW-1185">Reference proteome</keyword>
<dbReference type="EMBL" id="VFMO01000001">
    <property type="protein sequence ID" value="TQJ15133.1"/>
    <property type="molecule type" value="Genomic_DNA"/>
</dbReference>
<accession>A0A542EIH4</accession>
<dbReference type="AlphaFoldDB" id="A0A542EIH4"/>
<evidence type="ECO:0000313" key="3">
    <source>
        <dbReference type="Proteomes" id="UP000320806"/>
    </source>
</evidence>
<comment type="caution">
    <text evidence="2">The sequence shown here is derived from an EMBL/GenBank/DDBJ whole genome shotgun (WGS) entry which is preliminary data.</text>
</comment>
<keyword evidence="1" id="KW-0812">Transmembrane</keyword>
<evidence type="ECO:0000256" key="1">
    <source>
        <dbReference type="SAM" id="Phobius"/>
    </source>
</evidence>
<dbReference type="Proteomes" id="UP000320806">
    <property type="component" value="Unassembled WGS sequence"/>
</dbReference>
<organism evidence="2 3">
    <name type="scientific">Yimella lutea</name>
    <dbReference type="NCBI Taxonomy" id="587872"/>
    <lineage>
        <taxon>Bacteria</taxon>
        <taxon>Bacillati</taxon>
        <taxon>Actinomycetota</taxon>
        <taxon>Actinomycetes</taxon>
        <taxon>Micrococcales</taxon>
        <taxon>Dermacoccaceae</taxon>
        <taxon>Yimella</taxon>
    </lineage>
</organism>
<keyword evidence="1" id="KW-0472">Membrane</keyword>
<name>A0A542EIH4_9MICO</name>
<feature type="transmembrane region" description="Helical" evidence="1">
    <location>
        <begin position="38"/>
        <end position="58"/>
    </location>
</feature>
<proteinExistence type="predicted"/>
<keyword evidence="1" id="KW-1133">Transmembrane helix</keyword>
<sequence>MCVVILASLFMPWASMNGQSWNAFNLEWAELNYNVEPASAGLAEVLLGVTVVLLMLGLPQALGKGHLAWGIVALFVCLLGGLLWAAMMGYVTGTDDEPSPLDAGAGLTFCGIAGLVVFGTAIASLAKRR</sequence>
<reference evidence="2 3" key="1">
    <citation type="submission" date="2019-06" db="EMBL/GenBank/DDBJ databases">
        <title>Sequencing the genomes of 1000 actinobacteria strains.</title>
        <authorList>
            <person name="Klenk H.-P."/>
        </authorList>
    </citation>
    <scope>NUCLEOTIDE SEQUENCE [LARGE SCALE GENOMIC DNA]</scope>
    <source>
        <strain evidence="2 3">DSM 19828</strain>
    </source>
</reference>
<feature type="transmembrane region" description="Helical" evidence="1">
    <location>
        <begin position="103"/>
        <end position="126"/>
    </location>
</feature>
<evidence type="ECO:0000313" key="2">
    <source>
        <dbReference type="EMBL" id="TQJ15133.1"/>
    </source>
</evidence>
<feature type="transmembrane region" description="Helical" evidence="1">
    <location>
        <begin position="67"/>
        <end position="91"/>
    </location>
</feature>